<feature type="compositionally biased region" description="Basic and acidic residues" evidence="3">
    <location>
        <begin position="279"/>
        <end position="294"/>
    </location>
</feature>
<feature type="compositionally biased region" description="Low complexity" evidence="3">
    <location>
        <begin position="207"/>
        <end position="217"/>
    </location>
</feature>
<dbReference type="InterPro" id="IPR022770">
    <property type="entry name" value="IucA/IucC-like_C"/>
</dbReference>
<proteinExistence type="inferred from homology"/>
<feature type="compositionally biased region" description="Basic residues" evidence="3">
    <location>
        <begin position="424"/>
        <end position="437"/>
    </location>
</feature>
<feature type="region of interest" description="Disordered" evidence="3">
    <location>
        <begin position="629"/>
        <end position="652"/>
    </location>
</feature>
<dbReference type="Gene3D" id="6.10.250.3370">
    <property type="match status" value="1"/>
</dbReference>
<evidence type="ECO:0000256" key="1">
    <source>
        <dbReference type="ARBA" id="ARBA00004924"/>
    </source>
</evidence>
<feature type="domain" description="Aerobactin siderophore biosynthesis IucA/IucC-like C-terminal" evidence="5">
    <location>
        <begin position="951"/>
        <end position="1109"/>
    </location>
</feature>
<feature type="compositionally biased region" description="Basic residues" evidence="3">
    <location>
        <begin position="81"/>
        <end position="93"/>
    </location>
</feature>
<accession>A0ABX1H340</accession>
<feature type="compositionally biased region" description="Basic residues" evidence="3">
    <location>
        <begin position="182"/>
        <end position="191"/>
    </location>
</feature>
<feature type="compositionally biased region" description="Basic residues" evidence="3">
    <location>
        <begin position="230"/>
        <end position="258"/>
    </location>
</feature>
<feature type="compositionally biased region" description="Pro residues" evidence="3">
    <location>
        <begin position="411"/>
        <end position="423"/>
    </location>
</feature>
<sequence length="1128" mass="121232">MRRCRGGGSATGARPSALSEGAGGAGAQQGRTRTRGADRARAHPRAPRARPAPERGARGRAPAAPPWTRHRAGRPADRAGARPRAHRGGRRRPPLPGLPLRRGRARPRTQPPRGARGDPGRPRLRRTPPGGRSDQPPPGRLRHRTVQDTAAGSRRPGPGAVLLPGRRPGGRRGPAPGPPGHRPLHAPHLRRCPTGLLRGRLGRCRGDPAARPARAPGRPGGRRTPGGRGAAHRGRRPGGRHRGRTPRPRPGRGRHPLRPGRVAAPTARAHRRPRRPAALRRDQDRPRPHRDLLGRRAQRGGPGRDGPRRRPRRRSAARRPRPPRGVRRRTPRLRLPVPRQPARPGRGRRHPGPHPPGRSRRPGGATRRVPPRAAPVARGRVRGHGGGPRPGPDDRDPAPHPGRHRGRAPGPRAPARPPGPVRLPRPRPPGRTRRPRLLGRTAASAAHPHRGADRGRARPARRSPVRGPHRARGPHLSHTPEVDPVNATPSSDGTPRKPGREEYGPPGAAVPRQAAGPRPVPAHPAREVPGQAGADLLDHPDARLAAQGAAAENLLRCWVRERHPAEPEGGVLRLPLPATGTALLVPVHYWSACGWHRFGLPRLEGAPAAAPPLDAVALAALLGAEGAEAAPAEQGRVPGQGAGRRPALPSPDATDLVARVADSVRRTAGFLAGRRARPGDQPDLFLAAEQSLVLGHPLHPAPKSREGFSEAEGERYAPELRGSFPLHWIAAHHSVLRADSAWTERGRAVPAETLAARLGGRDLVLPEGFAAVPAHPWQIRELRHREDVGALFSAGLLLDLGAHGDPWSPTSSVRTVYRTGAPAMLKLSLGVRITNSRRENLRKELHRGVEVHRLLRGGLAARWRQRHPGFDIVRDPAWLGIDGPDGTPVTGLDVMIRHNPFGPGDDVACVAGFLAPRPVGDGTGPLRSRLAETVGRLAARTGAPLHAVSAEWFLRYLEQVVRPVLWLDGEAGIALEAHQQNTLLLLDPEGWPAGGRYRDNQGYYFRESRRAELSALLPGVGEAGDTFVADAVTDERFAYYLGINNVLGLIGAFGSQGLAEEELLLAAFRRFLTEAVGSGRSALPAQLLEAPVLRCKANLLTRLRGLDELVGPVDTQSVYVTLANPLLP</sequence>
<evidence type="ECO:0008006" key="8">
    <source>
        <dbReference type="Google" id="ProtNLM"/>
    </source>
</evidence>
<feature type="compositionally biased region" description="Basic residues" evidence="3">
    <location>
        <begin position="457"/>
        <end position="475"/>
    </location>
</feature>
<dbReference type="PANTHER" id="PTHR34384">
    <property type="entry name" value="L-2,3-DIAMINOPROPANOATE--CITRATE LIGASE"/>
    <property type="match status" value="1"/>
</dbReference>
<gene>
    <name evidence="6" type="ORF">HFV08_16355</name>
</gene>
<protein>
    <recommendedName>
        <fullName evidence="8">Iron transporter</fullName>
    </recommendedName>
</protein>
<dbReference type="InterPro" id="IPR007310">
    <property type="entry name" value="Aerobactin_biosyn_IucA/IucC_N"/>
</dbReference>
<feature type="compositionally biased region" description="Gly residues" evidence="3">
    <location>
        <begin position="1"/>
        <end position="10"/>
    </location>
</feature>
<evidence type="ECO:0000259" key="4">
    <source>
        <dbReference type="Pfam" id="PF04183"/>
    </source>
</evidence>
<feature type="compositionally biased region" description="Low complexity" evidence="3">
    <location>
        <begin position="154"/>
        <end position="166"/>
    </location>
</feature>
<dbReference type="InterPro" id="IPR037455">
    <property type="entry name" value="LucA/IucC-like"/>
</dbReference>
<keyword evidence="7" id="KW-1185">Reference proteome</keyword>
<dbReference type="Pfam" id="PF04183">
    <property type="entry name" value="IucA_IucC"/>
    <property type="match status" value="1"/>
</dbReference>
<feature type="compositionally biased region" description="Low complexity" evidence="3">
    <location>
        <begin position="333"/>
        <end position="344"/>
    </location>
</feature>
<dbReference type="Pfam" id="PF06276">
    <property type="entry name" value="FhuF"/>
    <property type="match status" value="1"/>
</dbReference>
<evidence type="ECO:0000259" key="5">
    <source>
        <dbReference type="Pfam" id="PF06276"/>
    </source>
</evidence>
<comment type="similarity">
    <text evidence="2">Belongs to the IucA/IucC family.</text>
</comment>
<feature type="compositionally biased region" description="Basic residues" evidence="3">
    <location>
        <begin position="345"/>
        <end position="361"/>
    </location>
</feature>
<comment type="pathway">
    <text evidence="1">Siderophore biosynthesis.</text>
</comment>
<dbReference type="EMBL" id="JAAWWP010000009">
    <property type="protein sequence ID" value="NKI42777.1"/>
    <property type="molecule type" value="Genomic_DNA"/>
</dbReference>
<comment type="caution">
    <text evidence="6">The sequence shown here is derived from an EMBL/GenBank/DDBJ whole genome shotgun (WGS) entry which is preliminary data.</text>
</comment>
<evidence type="ECO:0000313" key="7">
    <source>
        <dbReference type="Proteomes" id="UP000772196"/>
    </source>
</evidence>
<dbReference type="PANTHER" id="PTHR34384:SF5">
    <property type="entry name" value="L-2,3-DIAMINOPROPANOATE--CITRATE LIGASE"/>
    <property type="match status" value="1"/>
</dbReference>
<organism evidence="6 7">
    <name type="scientific">Streptomyces physcomitrii</name>
    <dbReference type="NCBI Taxonomy" id="2724184"/>
    <lineage>
        <taxon>Bacteria</taxon>
        <taxon>Bacillati</taxon>
        <taxon>Actinomycetota</taxon>
        <taxon>Actinomycetes</taxon>
        <taxon>Kitasatosporales</taxon>
        <taxon>Streptomycetaceae</taxon>
        <taxon>Streptomyces</taxon>
    </lineage>
</organism>
<reference evidence="6 7" key="1">
    <citation type="submission" date="2020-04" db="EMBL/GenBank/DDBJ databases">
        <title>Phylogenetic Diversity and Antibacterial Activity against Ralstonia solanacearum of Endophytic Actinomycete Isolated from Moss.</title>
        <authorList>
            <person name="Zhuang X."/>
        </authorList>
    </citation>
    <scope>NUCLEOTIDE SEQUENCE [LARGE SCALE GENOMIC DNA]</scope>
    <source>
        <strain evidence="6 7">LD120</strain>
    </source>
</reference>
<feature type="compositionally biased region" description="Basic residues" evidence="3">
    <location>
        <begin position="268"/>
        <end position="278"/>
    </location>
</feature>
<evidence type="ECO:0000256" key="3">
    <source>
        <dbReference type="SAM" id="MobiDB-lite"/>
    </source>
</evidence>
<name>A0ABX1H340_9ACTN</name>
<dbReference type="Gene3D" id="1.10.510.40">
    <property type="match status" value="1"/>
</dbReference>
<feature type="compositionally biased region" description="Basic and acidic residues" evidence="3">
    <location>
        <begin position="494"/>
        <end position="503"/>
    </location>
</feature>
<evidence type="ECO:0000256" key="2">
    <source>
        <dbReference type="ARBA" id="ARBA00007832"/>
    </source>
</evidence>
<evidence type="ECO:0000313" key="6">
    <source>
        <dbReference type="EMBL" id="NKI42777.1"/>
    </source>
</evidence>
<feature type="compositionally biased region" description="Basic residues" evidence="3">
    <location>
        <begin position="307"/>
        <end position="332"/>
    </location>
</feature>
<feature type="region of interest" description="Disordered" evidence="3">
    <location>
        <begin position="1"/>
        <end position="536"/>
    </location>
</feature>
<feature type="domain" description="Aerobactin siderophore biosynthesis IucA/IucC N-terminal" evidence="4">
    <location>
        <begin position="685"/>
        <end position="914"/>
    </location>
</feature>
<dbReference type="Proteomes" id="UP000772196">
    <property type="component" value="Unassembled WGS sequence"/>
</dbReference>